<protein>
    <submittedName>
        <fullName evidence="1">Uncharacterized protein</fullName>
    </submittedName>
</protein>
<evidence type="ECO:0000313" key="1">
    <source>
        <dbReference type="EMBL" id="KAH9294224.1"/>
    </source>
</evidence>
<dbReference type="Proteomes" id="UP000824469">
    <property type="component" value="Unassembled WGS sequence"/>
</dbReference>
<reference evidence="1 2" key="1">
    <citation type="journal article" date="2021" name="Nat. Plants">
        <title>The Taxus genome provides insights into paclitaxel biosynthesis.</title>
        <authorList>
            <person name="Xiong X."/>
            <person name="Gou J."/>
            <person name="Liao Q."/>
            <person name="Li Y."/>
            <person name="Zhou Q."/>
            <person name="Bi G."/>
            <person name="Li C."/>
            <person name="Du R."/>
            <person name="Wang X."/>
            <person name="Sun T."/>
            <person name="Guo L."/>
            <person name="Liang H."/>
            <person name="Lu P."/>
            <person name="Wu Y."/>
            <person name="Zhang Z."/>
            <person name="Ro D.K."/>
            <person name="Shang Y."/>
            <person name="Huang S."/>
            <person name="Yan J."/>
        </authorList>
    </citation>
    <scope>NUCLEOTIDE SEQUENCE [LARGE SCALE GENOMIC DNA]</scope>
    <source>
        <strain evidence="1">Ta-2019</strain>
    </source>
</reference>
<gene>
    <name evidence="1" type="ORF">KI387_040573</name>
</gene>
<comment type="caution">
    <text evidence="1">The sequence shown here is derived from an EMBL/GenBank/DDBJ whole genome shotgun (WGS) entry which is preliminary data.</text>
</comment>
<organism evidence="1 2">
    <name type="scientific">Taxus chinensis</name>
    <name type="common">Chinese yew</name>
    <name type="synonym">Taxus wallichiana var. chinensis</name>
    <dbReference type="NCBI Taxonomy" id="29808"/>
    <lineage>
        <taxon>Eukaryota</taxon>
        <taxon>Viridiplantae</taxon>
        <taxon>Streptophyta</taxon>
        <taxon>Embryophyta</taxon>
        <taxon>Tracheophyta</taxon>
        <taxon>Spermatophyta</taxon>
        <taxon>Pinopsida</taxon>
        <taxon>Pinidae</taxon>
        <taxon>Conifers II</taxon>
        <taxon>Cupressales</taxon>
        <taxon>Taxaceae</taxon>
        <taxon>Taxus</taxon>
    </lineage>
</organism>
<evidence type="ECO:0000313" key="2">
    <source>
        <dbReference type="Proteomes" id="UP000824469"/>
    </source>
</evidence>
<feature type="non-terminal residue" evidence="1">
    <location>
        <position position="1"/>
    </location>
</feature>
<feature type="non-terminal residue" evidence="1">
    <location>
        <position position="85"/>
    </location>
</feature>
<dbReference type="AlphaFoldDB" id="A0AA38CBM5"/>
<sequence length="85" mass="9698">TKQGKKAQITSYFFSGASGNQYVEVAQKKVVNPISDISPYDYEMTTIPLGPTTHEGYAHLFKESSTRLLARNEEYKEKIEQLEEH</sequence>
<name>A0AA38CBM5_TAXCH</name>
<dbReference type="EMBL" id="JAHRHJ020000295">
    <property type="protein sequence ID" value="KAH9294224.1"/>
    <property type="molecule type" value="Genomic_DNA"/>
</dbReference>
<proteinExistence type="predicted"/>
<keyword evidence="2" id="KW-1185">Reference proteome</keyword>
<accession>A0AA38CBM5</accession>